<feature type="transmembrane region" description="Helical" evidence="7">
    <location>
        <begin position="26"/>
        <end position="45"/>
    </location>
</feature>
<comment type="caution">
    <text evidence="8">The sequence shown here is derived from an EMBL/GenBank/DDBJ whole genome shotgun (WGS) entry which is preliminary data.</text>
</comment>
<comment type="subcellular location">
    <subcellularLocation>
        <location evidence="1">Cell membrane</location>
        <topology evidence="1">Single-pass membrane protein</topology>
    </subcellularLocation>
</comment>
<keyword evidence="9" id="KW-1185">Reference proteome</keyword>
<evidence type="ECO:0008006" key="10">
    <source>
        <dbReference type="Google" id="ProtNLM"/>
    </source>
</evidence>
<name>A0A4S2DJM8_9CLOT</name>
<keyword evidence="5 7" id="KW-0472">Membrane</keyword>
<dbReference type="Proteomes" id="UP000306888">
    <property type="component" value="Unassembled WGS sequence"/>
</dbReference>
<keyword evidence="2" id="KW-1003">Cell membrane</keyword>
<dbReference type="InterPro" id="IPR018513">
    <property type="entry name" value="Cell_synthase_bac"/>
</dbReference>
<reference evidence="8 9" key="1">
    <citation type="submission" date="2019-04" db="EMBL/GenBank/DDBJ databases">
        <title>Microbes associate with the intestines of laboratory mice.</title>
        <authorList>
            <person name="Navarre W."/>
            <person name="Wong E."/>
            <person name="Huang K."/>
            <person name="Tropini C."/>
            <person name="Ng K."/>
            <person name="Yu B."/>
        </authorList>
    </citation>
    <scope>NUCLEOTIDE SEQUENCE [LARGE SCALE GENOMIC DNA]</scope>
    <source>
        <strain evidence="8 9">NM50_B9-20</strain>
    </source>
</reference>
<dbReference type="GO" id="GO:0005886">
    <property type="term" value="C:plasma membrane"/>
    <property type="evidence" value="ECO:0007669"/>
    <property type="project" value="UniProtKB-SubCell"/>
</dbReference>
<proteinExistence type="predicted"/>
<sequence length="696" mass="78935">MVTLVMLFLKEKQNGIKQKGFKVMKVYKKIILVPILFIVIFIMSFSKTVKADSLKSNVYSYTWQEDTLLSGSEKIGKTFYVPENMKSSNFVISLKIKQSPTLIKDLSSISVSVNNTKVYSIMMDKMNVNGELTIKVPDYLINKGENSIVINGFLKSTREKCEYNNDVNWVLIEKKSSFSFDYSRTDSTYIRDIFDNTYYSDGKRAEVNLVLPNKLVDYNYSQVSSVSTLIGFAHKNKELNVDINPLKYSDLNNLDKESIVIGTAEQVRGLLTDEEWKNAEENGYIAIRKIGKKNHFLIITSTEEQLETLCRILSTKSSLAQIKENNYILDKSKVVNEKEFNESQSLKDLGYESTSQVGNGIKEFNYYLTIPASKTLTNENKVSLAYSYSNLVDYENGYVNVEINGENILSKKFVLEKAQDTIEFSIPEEYFNNTAFNISIKFNLRPSAEYCTSQSHEDVWVKIDSDNSKLNLDLKDRDKYSLNNSQGILQDLNGMVQGRILVDSYDNLSVDSISKISYYLGKLSQGVDGLYIDSDGENTKDSNNTENSDDKETENNKDENNNKAIFALTTSEAIKDIKDDLIIPISDNGEFIEKNLFIQNTSSLGAIELTSNNTLLITASDRDQLNNTIKKYPEVASNKGAVIIEDGRVIDYFEEVKNKNKKITALEKVNYNIVIALVVLVGAVSLIYIIYYKKVK</sequence>
<evidence type="ECO:0000256" key="4">
    <source>
        <dbReference type="ARBA" id="ARBA00022989"/>
    </source>
</evidence>
<dbReference type="Pfam" id="PF03170">
    <property type="entry name" value="BcsB"/>
    <property type="match status" value="2"/>
</dbReference>
<dbReference type="AlphaFoldDB" id="A0A4S2DJM8"/>
<protein>
    <recommendedName>
        <fullName evidence="10">Cellulose biosynthesis cyclic di-GMP-binding regulatory protein BcsB</fullName>
    </recommendedName>
</protein>
<evidence type="ECO:0000313" key="9">
    <source>
        <dbReference type="Proteomes" id="UP000306888"/>
    </source>
</evidence>
<gene>
    <name evidence="8" type="ORF">E5347_09360</name>
</gene>
<accession>A0A4S2DJM8</accession>
<evidence type="ECO:0000313" key="8">
    <source>
        <dbReference type="EMBL" id="TGY42417.1"/>
    </source>
</evidence>
<evidence type="ECO:0000256" key="2">
    <source>
        <dbReference type="ARBA" id="ARBA00022475"/>
    </source>
</evidence>
<feature type="transmembrane region" description="Helical" evidence="7">
    <location>
        <begin position="669"/>
        <end position="691"/>
    </location>
</feature>
<evidence type="ECO:0000256" key="3">
    <source>
        <dbReference type="ARBA" id="ARBA00022692"/>
    </source>
</evidence>
<dbReference type="GO" id="GO:0006011">
    <property type="term" value="P:UDP-alpha-D-glucose metabolic process"/>
    <property type="evidence" value="ECO:0007669"/>
    <property type="project" value="InterPro"/>
</dbReference>
<evidence type="ECO:0000256" key="7">
    <source>
        <dbReference type="SAM" id="Phobius"/>
    </source>
</evidence>
<dbReference type="PANTHER" id="PTHR39083:SF1">
    <property type="entry name" value="CYCLIC DI-GMP-BINDING PROTEIN"/>
    <property type="match status" value="1"/>
</dbReference>
<dbReference type="EMBL" id="SRYR01000003">
    <property type="protein sequence ID" value="TGY42417.1"/>
    <property type="molecule type" value="Genomic_DNA"/>
</dbReference>
<evidence type="ECO:0000256" key="1">
    <source>
        <dbReference type="ARBA" id="ARBA00004162"/>
    </source>
</evidence>
<evidence type="ECO:0000256" key="6">
    <source>
        <dbReference type="SAM" id="MobiDB-lite"/>
    </source>
</evidence>
<dbReference type="OrthoDB" id="1938824at2"/>
<dbReference type="PANTHER" id="PTHR39083">
    <property type="entry name" value="CYCLIC DI-GMP-BINDING PROTEIN"/>
    <property type="match status" value="1"/>
</dbReference>
<evidence type="ECO:0000256" key="5">
    <source>
        <dbReference type="ARBA" id="ARBA00023136"/>
    </source>
</evidence>
<keyword evidence="4 7" id="KW-1133">Transmembrane helix</keyword>
<organism evidence="8 9">
    <name type="scientific">Clostridium sartagoforme</name>
    <dbReference type="NCBI Taxonomy" id="84031"/>
    <lineage>
        <taxon>Bacteria</taxon>
        <taxon>Bacillati</taxon>
        <taxon>Bacillota</taxon>
        <taxon>Clostridia</taxon>
        <taxon>Eubacteriales</taxon>
        <taxon>Clostridiaceae</taxon>
        <taxon>Clostridium</taxon>
    </lineage>
</organism>
<keyword evidence="3 7" id="KW-0812">Transmembrane</keyword>
<feature type="compositionally biased region" description="Basic and acidic residues" evidence="6">
    <location>
        <begin position="548"/>
        <end position="561"/>
    </location>
</feature>
<feature type="region of interest" description="Disordered" evidence="6">
    <location>
        <begin position="534"/>
        <end position="562"/>
    </location>
</feature>
<dbReference type="Gene3D" id="2.60.120.260">
    <property type="entry name" value="Galactose-binding domain-like"/>
    <property type="match status" value="2"/>
</dbReference>